<feature type="binding site" evidence="1">
    <location>
        <begin position="11"/>
        <end position="18"/>
    </location>
    <ligand>
        <name>ATP</name>
        <dbReference type="ChEBI" id="CHEBI:30616"/>
    </ligand>
</feature>
<dbReference type="UniPathway" id="UPA00544"/>
<dbReference type="SUPFAM" id="SSF53067">
    <property type="entry name" value="Actin-like ATPase domain"/>
    <property type="match status" value="1"/>
</dbReference>
<sequence>MSEFYIGVMSGTSLDGVDIALCVFDEHKKVKLQHFDSFPFDIALKTDILKAINGCVALKEIGDIDDKLGQMYAKYIKDFIKTYSLNPQDIKAVGLHGQTVWHEPKSGFSMQLGNPNRVAYETGIAVVCDIRRMDMASGGQGAPFAPLFHKLMFDTPKTAVVNIGGMANITILGDKLLGFDTGCGNVLIDSWCQKYFDIPYDEDGKMAKSGEIDKVLLEVMLNDEYFKQDYPKSTGREYFNLAWVEEKLLRHSELVSESKTEMLKRVQHDKQLRLDILRTLTELTAMTIVNEAKKFDIESIILCGGGTKNSLLVERIGILFGKNVKLTSDYGVREDAIEAIMMSYFAYLRIRKQKAELKDVTGAKENLILGGLYEPN</sequence>
<evidence type="ECO:0000313" key="2">
    <source>
        <dbReference type="EMBL" id="CUV65673.1"/>
    </source>
</evidence>
<keyword evidence="1" id="KW-0547">Nucleotide-binding</keyword>
<dbReference type="GO" id="GO:0005524">
    <property type="term" value="F:ATP binding"/>
    <property type="evidence" value="ECO:0007669"/>
    <property type="project" value="UniProtKB-UniRule"/>
</dbReference>
<dbReference type="CDD" id="cd24050">
    <property type="entry name" value="ASKHA_NBD_ANMK"/>
    <property type="match status" value="1"/>
</dbReference>
<organism evidence="2">
    <name type="scientific">Sulfurovum sp. enrichment culture clone C5</name>
    <dbReference type="NCBI Taxonomy" id="497650"/>
    <lineage>
        <taxon>Bacteria</taxon>
        <taxon>Pseudomonadati</taxon>
        <taxon>Campylobacterota</taxon>
        <taxon>Epsilonproteobacteria</taxon>
        <taxon>Campylobacterales</taxon>
        <taxon>Sulfurovaceae</taxon>
        <taxon>Sulfurovum</taxon>
        <taxon>environmental samples</taxon>
    </lineage>
</organism>
<dbReference type="PANTHER" id="PTHR30605:SF0">
    <property type="entry name" value="ANHYDRO-N-ACETYLMURAMIC ACID KINASE"/>
    <property type="match status" value="1"/>
</dbReference>
<evidence type="ECO:0000256" key="1">
    <source>
        <dbReference type="HAMAP-Rule" id="MF_01270"/>
    </source>
</evidence>
<keyword evidence="1 2" id="KW-0808">Transferase</keyword>
<comment type="pathway">
    <text evidence="1">Amino-sugar metabolism; 1,6-anhydro-N-acetylmuramate degradation.</text>
</comment>
<dbReference type="InterPro" id="IPR005338">
    <property type="entry name" value="Anhydro_N_Ac-Mur_kinase"/>
</dbReference>
<protein>
    <recommendedName>
        <fullName evidence="1">Anhydro-N-acetylmuramic acid kinase</fullName>
        <ecNumber evidence="1">2.7.1.170</ecNumber>
    </recommendedName>
    <alternativeName>
        <fullName evidence="1">AnhMurNAc kinase</fullName>
    </alternativeName>
</protein>
<proteinExistence type="inferred from homology"/>
<keyword evidence="1 2" id="KW-0418">Kinase</keyword>
<keyword evidence="1" id="KW-0067">ATP-binding</keyword>
<accession>A0A0S4XNK7</accession>
<dbReference type="GO" id="GO:0006040">
    <property type="term" value="P:amino sugar metabolic process"/>
    <property type="evidence" value="ECO:0007669"/>
    <property type="project" value="InterPro"/>
</dbReference>
<name>A0A0S4XNK7_9BACT</name>
<dbReference type="PANTHER" id="PTHR30605">
    <property type="entry name" value="ANHYDRO-N-ACETYLMURAMIC ACID KINASE"/>
    <property type="match status" value="1"/>
</dbReference>
<dbReference type="AlphaFoldDB" id="A0A0S4XNK7"/>
<keyword evidence="1" id="KW-0119">Carbohydrate metabolism</keyword>
<dbReference type="GO" id="GO:0097175">
    <property type="term" value="P:1,6-anhydro-N-acetyl-beta-muramic acid catabolic process"/>
    <property type="evidence" value="ECO:0007669"/>
    <property type="project" value="UniProtKB-UniRule"/>
</dbReference>
<dbReference type="NCBIfam" id="NF007139">
    <property type="entry name" value="PRK09585.1-3"/>
    <property type="match status" value="1"/>
</dbReference>
<comment type="similarity">
    <text evidence="1">Belongs to the anhydro-N-acetylmuramic acid kinase family.</text>
</comment>
<dbReference type="UniPathway" id="UPA00343"/>
<dbReference type="EC" id="2.7.1.170" evidence="1"/>
<dbReference type="GO" id="GO:0009254">
    <property type="term" value="P:peptidoglycan turnover"/>
    <property type="evidence" value="ECO:0007669"/>
    <property type="project" value="UniProtKB-UniRule"/>
</dbReference>
<gene>
    <name evidence="1 2" type="primary">anmK</name>
    <name evidence="2" type="ORF">BN3087_410004</name>
</gene>
<dbReference type="EMBL" id="FAXN01000042">
    <property type="protein sequence ID" value="CUV65673.1"/>
    <property type="molecule type" value="Genomic_DNA"/>
</dbReference>
<dbReference type="HAMAP" id="MF_01270">
    <property type="entry name" value="AnhMurNAc_kinase"/>
    <property type="match status" value="1"/>
</dbReference>
<comment type="pathway">
    <text evidence="1">Cell wall biogenesis; peptidoglycan recycling.</text>
</comment>
<comment type="function">
    <text evidence="1">Catalyzes the specific phosphorylation of 1,6-anhydro-N-acetylmuramic acid (anhMurNAc) with the simultaneous cleavage of the 1,6-anhydro ring, generating MurNAc-6-P. Is required for the utilization of anhMurNAc either imported from the medium or derived from its own cell wall murein, and thus plays a role in cell wall recycling.</text>
</comment>
<dbReference type="GO" id="GO:0016301">
    <property type="term" value="F:kinase activity"/>
    <property type="evidence" value="ECO:0007669"/>
    <property type="project" value="UniProtKB-KW"/>
</dbReference>
<reference evidence="2" key="1">
    <citation type="submission" date="2015-11" db="EMBL/GenBank/DDBJ databases">
        <authorList>
            <person name="Zhang Y."/>
            <person name="Guo Z."/>
        </authorList>
    </citation>
    <scope>NUCLEOTIDE SEQUENCE</scope>
    <source>
        <strain evidence="2">BN30871</strain>
    </source>
</reference>
<dbReference type="Gene3D" id="3.30.420.40">
    <property type="match status" value="2"/>
</dbReference>
<comment type="catalytic activity">
    <reaction evidence="1">
        <text>1,6-anhydro-N-acetyl-beta-muramate + ATP + H2O = N-acetyl-D-muramate 6-phosphate + ADP + H(+)</text>
        <dbReference type="Rhea" id="RHEA:24952"/>
        <dbReference type="ChEBI" id="CHEBI:15377"/>
        <dbReference type="ChEBI" id="CHEBI:15378"/>
        <dbReference type="ChEBI" id="CHEBI:30616"/>
        <dbReference type="ChEBI" id="CHEBI:58690"/>
        <dbReference type="ChEBI" id="CHEBI:58722"/>
        <dbReference type="ChEBI" id="CHEBI:456216"/>
        <dbReference type="EC" id="2.7.1.170"/>
    </reaction>
</comment>
<dbReference type="Pfam" id="PF03702">
    <property type="entry name" value="AnmK"/>
    <property type="match status" value="1"/>
</dbReference>
<dbReference type="InterPro" id="IPR043129">
    <property type="entry name" value="ATPase_NBD"/>
</dbReference>
<dbReference type="GO" id="GO:0016773">
    <property type="term" value="F:phosphotransferase activity, alcohol group as acceptor"/>
    <property type="evidence" value="ECO:0007669"/>
    <property type="project" value="UniProtKB-UniRule"/>
</dbReference>